<dbReference type="Proteomes" id="UP000188318">
    <property type="component" value="Unassembled WGS sequence"/>
</dbReference>
<evidence type="ECO:0000256" key="5">
    <source>
        <dbReference type="ARBA" id="ARBA00022989"/>
    </source>
</evidence>
<evidence type="ECO:0000256" key="7">
    <source>
        <dbReference type="SAM" id="Phobius"/>
    </source>
</evidence>
<feature type="domain" description="Peptidase S54 rhomboid" evidence="8">
    <location>
        <begin position="398"/>
        <end position="551"/>
    </location>
</feature>
<dbReference type="InterPro" id="IPR022764">
    <property type="entry name" value="Peptidase_S54_rhomboid_dom"/>
</dbReference>
<evidence type="ECO:0000256" key="3">
    <source>
        <dbReference type="ARBA" id="ARBA00022692"/>
    </source>
</evidence>
<dbReference type="EMBL" id="KV907493">
    <property type="protein sequence ID" value="OOG01182.1"/>
    <property type="molecule type" value="Genomic_DNA"/>
</dbReference>
<evidence type="ECO:0000313" key="10">
    <source>
        <dbReference type="Proteomes" id="UP000188318"/>
    </source>
</evidence>
<evidence type="ECO:0000256" key="6">
    <source>
        <dbReference type="ARBA" id="ARBA00023136"/>
    </source>
</evidence>
<dbReference type="GO" id="GO:0004252">
    <property type="term" value="F:serine-type endopeptidase activity"/>
    <property type="evidence" value="ECO:0007669"/>
    <property type="project" value="InterPro"/>
</dbReference>
<keyword evidence="3 7" id="KW-0812">Transmembrane</keyword>
<dbReference type="STRING" id="602072.A0A1R3S3B0"/>
<keyword evidence="5 7" id="KW-1133">Transmembrane helix</keyword>
<dbReference type="OMA" id="PAWRMLN"/>
<dbReference type="VEuPathDB" id="FungiDB:ASPCADRAFT_511990"/>
<dbReference type="GO" id="GO:0006465">
    <property type="term" value="P:signal peptide processing"/>
    <property type="evidence" value="ECO:0007669"/>
    <property type="project" value="TreeGrafter"/>
</dbReference>
<name>A0A1R3S3B0_ASPC5</name>
<keyword evidence="4" id="KW-0378">Hydrolase</keyword>
<comment type="subcellular location">
    <subcellularLocation>
        <location evidence="1">Membrane</location>
        <topology evidence="1">Multi-pass membrane protein</topology>
    </subcellularLocation>
</comment>
<dbReference type="Pfam" id="PF01694">
    <property type="entry name" value="Rhomboid"/>
    <property type="match status" value="1"/>
</dbReference>
<dbReference type="SUPFAM" id="SSF144091">
    <property type="entry name" value="Rhomboid-like"/>
    <property type="match status" value="1"/>
</dbReference>
<feature type="transmembrane region" description="Helical" evidence="7">
    <location>
        <begin position="319"/>
        <end position="337"/>
    </location>
</feature>
<reference evidence="10" key="1">
    <citation type="journal article" date="2017" name="Genome Biol.">
        <title>Comparative genomics reveals high biological diversity and specific adaptations in the industrially and medically important fungal genus Aspergillus.</title>
        <authorList>
            <person name="de Vries R.P."/>
            <person name="Riley R."/>
            <person name="Wiebenga A."/>
            <person name="Aguilar-Osorio G."/>
            <person name="Amillis S."/>
            <person name="Uchima C.A."/>
            <person name="Anderluh G."/>
            <person name="Asadollahi M."/>
            <person name="Askin M."/>
            <person name="Barry K."/>
            <person name="Battaglia E."/>
            <person name="Bayram O."/>
            <person name="Benocci T."/>
            <person name="Braus-Stromeyer S.A."/>
            <person name="Caldana C."/>
            <person name="Canovas D."/>
            <person name="Cerqueira G.C."/>
            <person name="Chen F."/>
            <person name="Chen W."/>
            <person name="Choi C."/>
            <person name="Clum A."/>
            <person name="Dos Santos R.A."/>
            <person name="Damasio A.R."/>
            <person name="Diallinas G."/>
            <person name="Emri T."/>
            <person name="Fekete E."/>
            <person name="Flipphi M."/>
            <person name="Freyberg S."/>
            <person name="Gallo A."/>
            <person name="Gournas C."/>
            <person name="Habgood R."/>
            <person name="Hainaut M."/>
            <person name="Harispe M.L."/>
            <person name="Henrissat B."/>
            <person name="Hilden K.S."/>
            <person name="Hope R."/>
            <person name="Hossain A."/>
            <person name="Karabika E."/>
            <person name="Karaffa L."/>
            <person name="Karanyi Z."/>
            <person name="Krasevec N."/>
            <person name="Kuo A."/>
            <person name="Kusch H."/>
            <person name="LaButti K."/>
            <person name="Lagendijk E.L."/>
            <person name="Lapidus A."/>
            <person name="Levasseur A."/>
            <person name="Lindquist E."/>
            <person name="Lipzen A."/>
            <person name="Logrieco A.F."/>
            <person name="MacCabe A."/>
            <person name="Maekelae M.R."/>
            <person name="Malavazi I."/>
            <person name="Melin P."/>
            <person name="Meyer V."/>
            <person name="Mielnichuk N."/>
            <person name="Miskei M."/>
            <person name="Molnar A.P."/>
            <person name="Mule G."/>
            <person name="Ngan C.Y."/>
            <person name="Orejas M."/>
            <person name="Orosz E."/>
            <person name="Ouedraogo J.P."/>
            <person name="Overkamp K.M."/>
            <person name="Park H.-S."/>
            <person name="Perrone G."/>
            <person name="Piumi F."/>
            <person name="Punt P.J."/>
            <person name="Ram A.F."/>
            <person name="Ramon A."/>
            <person name="Rauscher S."/>
            <person name="Record E."/>
            <person name="Riano-Pachon D.M."/>
            <person name="Robert V."/>
            <person name="Roehrig J."/>
            <person name="Ruller R."/>
            <person name="Salamov A."/>
            <person name="Salih N.S."/>
            <person name="Samson R.A."/>
            <person name="Sandor E."/>
            <person name="Sanguinetti M."/>
            <person name="Schuetze T."/>
            <person name="Sepcic K."/>
            <person name="Shelest E."/>
            <person name="Sherlock G."/>
            <person name="Sophianopoulou V."/>
            <person name="Squina F.M."/>
            <person name="Sun H."/>
            <person name="Susca A."/>
            <person name="Todd R.B."/>
            <person name="Tsang A."/>
            <person name="Unkles S.E."/>
            <person name="van de Wiele N."/>
            <person name="van Rossen-Uffink D."/>
            <person name="Oliveira J.V."/>
            <person name="Vesth T.C."/>
            <person name="Visser J."/>
            <person name="Yu J.-H."/>
            <person name="Zhou M."/>
            <person name="Andersen M.R."/>
            <person name="Archer D.B."/>
            <person name="Baker S.E."/>
            <person name="Benoit I."/>
            <person name="Brakhage A.A."/>
            <person name="Braus G.H."/>
            <person name="Fischer R."/>
            <person name="Frisvad J.C."/>
            <person name="Goldman G.H."/>
            <person name="Houbraken J."/>
            <person name="Oakley B."/>
            <person name="Pocsi I."/>
            <person name="Scazzocchio C."/>
            <person name="Seiboth B."/>
            <person name="vanKuyk P.A."/>
            <person name="Wortman J."/>
            <person name="Dyer P.S."/>
            <person name="Grigoriev I.V."/>
        </authorList>
    </citation>
    <scope>NUCLEOTIDE SEQUENCE [LARGE SCALE GENOMIC DNA]</scope>
    <source>
        <strain evidence="10">ITEM 5010</strain>
    </source>
</reference>
<accession>A0A1R3S3B0</accession>
<dbReference type="PANTHER" id="PTHR43731">
    <property type="entry name" value="RHOMBOID PROTEASE"/>
    <property type="match status" value="1"/>
</dbReference>
<dbReference type="InterPro" id="IPR050925">
    <property type="entry name" value="Rhomboid_protease_S54"/>
</dbReference>
<protein>
    <recommendedName>
        <fullName evidence="8">Peptidase S54 rhomboid domain-containing protein</fullName>
    </recommendedName>
</protein>
<keyword evidence="6 7" id="KW-0472">Membrane</keyword>
<evidence type="ECO:0000313" key="9">
    <source>
        <dbReference type="EMBL" id="OOG01182.1"/>
    </source>
</evidence>
<feature type="transmembrane region" description="Helical" evidence="7">
    <location>
        <begin position="503"/>
        <end position="522"/>
    </location>
</feature>
<feature type="transmembrane region" description="Helical" evidence="7">
    <location>
        <begin position="357"/>
        <end position="376"/>
    </location>
</feature>
<evidence type="ECO:0000259" key="8">
    <source>
        <dbReference type="Pfam" id="PF01694"/>
    </source>
</evidence>
<comment type="similarity">
    <text evidence="2">Belongs to the peptidase S54 family.</text>
</comment>
<organism evidence="9 10">
    <name type="scientific">Aspergillus carbonarius (strain ITEM 5010)</name>
    <dbReference type="NCBI Taxonomy" id="602072"/>
    <lineage>
        <taxon>Eukaryota</taxon>
        <taxon>Fungi</taxon>
        <taxon>Dikarya</taxon>
        <taxon>Ascomycota</taxon>
        <taxon>Pezizomycotina</taxon>
        <taxon>Eurotiomycetes</taxon>
        <taxon>Eurotiomycetidae</taxon>
        <taxon>Eurotiales</taxon>
        <taxon>Aspergillaceae</taxon>
        <taxon>Aspergillus</taxon>
        <taxon>Aspergillus subgen. Circumdati</taxon>
    </lineage>
</organism>
<evidence type="ECO:0000256" key="1">
    <source>
        <dbReference type="ARBA" id="ARBA00004141"/>
    </source>
</evidence>
<dbReference type="OrthoDB" id="10260614at2759"/>
<feature type="transmembrane region" description="Helical" evidence="7">
    <location>
        <begin position="461"/>
        <end position="482"/>
    </location>
</feature>
<dbReference type="AlphaFoldDB" id="A0A1R3S3B0"/>
<gene>
    <name evidence="9" type="ORF">ASPCADRAFT_511990</name>
</gene>
<dbReference type="GO" id="GO:0016020">
    <property type="term" value="C:membrane"/>
    <property type="evidence" value="ECO:0007669"/>
    <property type="project" value="UniProtKB-SubCell"/>
</dbReference>
<dbReference type="PANTHER" id="PTHR43731:SF14">
    <property type="entry name" value="PRESENILIN-ASSOCIATED RHOMBOID-LIKE PROTEIN, MITOCHONDRIAL"/>
    <property type="match status" value="1"/>
</dbReference>
<evidence type="ECO:0000256" key="2">
    <source>
        <dbReference type="ARBA" id="ARBA00009045"/>
    </source>
</evidence>
<sequence>MSNAFGIAWRIPCPGLRASSWLLPVTSSPLRSAPRLSAPPSVLPWRPGSLSKRFLSSWSSPLPLAPRSSRPSPCPISIPIRAFNSSSSLRSRQAPPVEHGVNPRSRPFSAAELKPIFGARSKISPAMGNRALAVLHGRRLQGTLELKLPADIHRSIPPHSLEAALKYLRTKYPVDEDAMILARLHREMDEEEAMDMDRYKPQSGLYGAELGQSKDPSGRSVLQEYREKNEAWLLAEQERKRQEWLHGGQHHDERLKRSLETNSLALQNVDEKTAMEIAPKDRQLADPQQRPVLAWVQRNYLAAQDLDLDINKLTMSRRLLPSLVFLFLTLGLCYAFTMYYEPPANADRMWPNLPRSAATTLAIVGINLGIFGLWWFPITWRLLNRYFINVVADPNPPVRLVGSIFSHQYPMHLFWNMLCFVAIAPRFHDEIGRGEFLSLFLASGVVGSFTTVAVHCLQAQWTVTALGLSGALSGLLAAYCTLHADQNLHASFLPDDWKKTLSAPGWAIVAMMVSGDILSLALRRRLRNPPAIDHWGHLGGYFTGITWALYRRKEIERNPREPNHWFAWRSFKD</sequence>
<dbReference type="InterPro" id="IPR035952">
    <property type="entry name" value="Rhomboid-like_sf"/>
</dbReference>
<keyword evidence="10" id="KW-1185">Reference proteome</keyword>
<dbReference type="Gene3D" id="1.20.1540.10">
    <property type="entry name" value="Rhomboid-like"/>
    <property type="match status" value="1"/>
</dbReference>
<evidence type="ECO:0000256" key="4">
    <source>
        <dbReference type="ARBA" id="ARBA00022801"/>
    </source>
</evidence>
<proteinExistence type="inferred from homology"/>